<dbReference type="Gene3D" id="3.10.180.10">
    <property type="entry name" value="2,3-Dihydroxybiphenyl 1,2-Dioxygenase, domain 1"/>
    <property type="match status" value="1"/>
</dbReference>
<proteinExistence type="predicted"/>
<dbReference type="PATRIC" id="fig|1008153.3.peg.3251"/>
<dbReference type="AlphaFoldDB" id="A0A151AAM8"/>
<reference evidence="1 2" key="1">
    <citation type="submission" date="2016-02" db="EMBL/GenBank/DDBJ databases">
        <title>Genome sequence of Halalkalicoccus paucihalophilus DSM 24557.</title>
        <authorList>
            <person name="Poehlein A."/>
            <person name="Daniel R."/>
        </authorList>
    </citation>
    <scope>NUCLEOTIDE SEQUENCE [LARGE SCALE GENOMIC DNA]</scope>
    <source>
        <strain evidence="1 2">DSM 24557</strain>
    </source>
</reference>
<name>A0A151AAM8_9EURY</name>
<comment type="caution">
    <text evidence="1">The sequence shown here is derived from an EMBL/GenBank/DDBJ whole genome shotgun (WGS) entry which is preliminary data.</text>
</comment>
<accession>A0A151AAM8</accession>
<keyword evidence="2" id="KW-1185">Reference proteome</keyword>
<evidence type="ECO:0000313" key="2">
    <source>
        <dbReference type="Proteomes" id="UP000075321"/>
    </source>
</evidence>
<evidence type="ECO:0000313" key="1">
    <source>
        <dbReference type="EMBL" id="KYH24741.1"/>
    </source>
</evidence>
<sequence>MEPWADGSILTQHAICGIHNVTLLSMNVFVTASVLDTLGFKLIDQEGAHVRY</sequence>
<gene>
    <name evidence="1" type="ORF">HAPAU_31170</name>
</gene>
<dbReference type="InterPro" id="IPR029068">
    <property type="entry name" value="Glyas_Bleomycin-R_OHBP_Dase"/>
</dbReference>
<protein>
    <submittedName>
        <fullName evidence="1">Uncharacterized protein</fullName>
    </submittedName>
</protein>
<dbReference type="EMBL" id="LTAZ01000012">
    <property type="protein sequence ID" value="KYH24741.1"/>
    <property type="molecule type" value="Genomic_DNA"/>
</dbReference>
<organism evidence="1 2">
    <name type="scientific">Halalkalicoccus paucihalophilus</name>
    <dbReference type="NCBI Taxonomy" id="1008153"/>
    <lineage>
        <taxon>Archaea</taxon>
        <taxon>Methanobacteriati</taxon>
        <taxon>Methanobacteriota</taxon>
        <taxon>Stenosarchaea group</taxon>
        <taxon>Halobacteria</taxon>
        <taxon>Halobacteriales</taxon>
        <taxon>Halococcaceae</taxon>
        <taxon>Halalkalicoccus</taxon>
    </lineage>
</organism>
<dbReference type="Proteomes" id="UP000075321">
    <property type="component" value="Unassembled WGS sequence"/>
</dbReference>